<name>A0A9D3YCF0_DREPO</name>
<comment type="caution">
    <text evidence="1">The sequence shown here is derived from an EMBL/GenBank/DDBJ whole genome shotgun (WGS) entry which is preliminary data.</text>
</comment>
<dbReference type="EMBL" id="JAIWYP010000016">
    <property type="protein sequence ID" value="KAH3697918.1"/>
    <property type="molecule type" value="Genomic_DNA"/>
</dbReference>
<evidence type="ECO:0000313" key="2">
    <source>
        <dbReference type="Proteomes" id="UP000828390"/>
    </source>
</evidence>
<keyword evidence="2" id="KW-1185">Reference proteome</keyword>
<evidence type="ECO:0000313" key="1">
    <source>
        <dbReference type="EMBL" id="KAH3697918.1"/>
    </source>
</evidence>
<reference evidence="1" key="2">
    <citation type="submission" date="2020-11" db="EMBL/GenBank/DDBJ databases">
        <authorList>
            <person name="McCartney M.A."/>
            <person name="Auch B."/>
            <person name="Kono T."/>
            <person name="Mallez S."/>
            <person name="Becker A."/>
            <person name="Gohl D.M."/>
            <person name="Silverstein K.A.T."/>
            <person name="Koren S."/>
            <person name="Bechman K.B."/>
            <person name="Herman A."/>
            <person name="Abrahante J.E."/>
            <person name="Garbe J."/>
        </authorList>
    </citation>
    <scope>NUCLEOTIDE SEQUENCE</scope>
    <source>
        <strain evidence="1">Duluth1</strain>
        <tissue evidence="1">Whole animal</tissue>
    </source>
</reference>
<proteinExistence type="predicted"/>
<reference evidence="1" key="1">
    <citation type="journal article" date="2019" name="bioRxiv">
        <title>The Genome of the Zebra Mussel, Dreissena polymorpha: A Resource for Invasive Species Research.</title>
        <authorList>
            <person name="McCartney M.A."/>
            <person name="Auch B."/>
            <person name="Kono T."/>
            <person name="Mallez S."/>
            <person name="Zhang Y."/>
            <person name="Obille A."/>
            <person name="Becker A."/>
            <person name="Abrahante J.E."/>
            <person name="Garbe J."/>
            <person name="Badalamenti J.P."/>
            <person name="Herman A."/>
            <person name="Mangelson H."/>
            <person name="Liachko I."/>
            <person name="Sullivan S."/>
            <person name="Sone E.D."/>
            <person name="Koren S."/>
            <person name="Silverstein K.A.T."/>
            <person name="Beckman K.B."/>
            <person name="Gohl D.M."/>
        </authorList>
    </citation>
    <scope>NUCLEOTIDE SEQUENCE</scope>
    <source>
        <strain evidence="1">Duluth1</strain>
        <tissue evidence="1">Whole animal</tissue>
    </source>
</reference>
<dbReference type="AlphaFoldDB" id="A0A9D3YCF0"/>
<protein>
    <submittedName>
        <fullName evidence="1">Uncharacterized protein</fullName>
    </submittedName>
</protein>
<organism evidence="1 2">
    <name type="scientific">Dreissena polymorpha</name>
    <name type="common">Zebra mussel</name>
    <name type="synonym">Mytilus polymorpha</name>
    <dbReference type="NCBI Taxonomy" id="45954"/>
    <lineage>
        <taxon>Eukaryota</taxon>
        <taxon>Metazoa</taxon>
        <taxon>Spiralia</taxon>
        <taxon>Lophotrochozoa</taxon>
        <taxon>Mollusca</taxon>
        <taxon>Bivalvia</taxon>
        <taxon>Autobranchia</taxon>
        <taxon>Heteroconchia</taxon>
        <taxon>Euheterodonta</taxon>
        <taxon>Imparidentia</taxon>
        <taxon>Neoheterodontei</taxon>
        <taxon>Myida</taxon>
        <taxon>Dreissenoidea</taxon>
        <taxon>Dreissenidae</taxon>
        <taxon>Dreissena</taxon>
    </lineage>
</organism>
<gene>
    <name evidence="1" type="ORF">DPMN_085430</name>
</gene>
<sequence length="132" mass="14731">MLGTGTKPTCMWVVTFIQSDGVFHWALKEAGLSLEGMSPLCCSRSRISTNKSAGLEIYPSYALDRPKRESIELGRDIVETTILIEFHEDVTINAASRVFSRYFIEANVLTNLNSAEVSLLGTNILIKFREDL</sequence>
<dbReference type="Proteomes" id="UP000828390">
    <property type="component" value="Unassembled WGS sequence"/>
</dbReference>
<accession>A0A9D3YCF0</accession>